<evidence type="ECO:0000313" key="2">
    <source>
        <dbReference type="Proteomes" id="UP000178222"/>
    </source>
</evidence>
<dbReference type="EMBL" id="MHUL01000006">
    <property type="protein sequence ID" value="OHA77407.1"/>
    <property type="molecule type" value="Genomic_DNA"/>
</dbReference>
<sequence length="82" mass="9236">MAEIVDLDQVNISPVVLAVWDELARHIGELAARYGISSKEIPDERARIEGDGSLTIFVELPRLGEVSLRVPPAHWERRFSKN</sequence>
<reference evidence="1 2" key="1">
    <citation type="journal article" date="2016" name="Nat. Commun.">
        <title>Thousands of microbial genomes shed light on interconnected biogeochemical processes in an aquifer system.</title>
        <authorList>
            <person name="Anantharaman K."/>
            <person name="Brown C.T."/>
            <person name="Hug L.A."/>
            <person name="Sharon I."/>
            <person name="Castelle C.J."/>
            <person name="Probst A.J."/>
            <person name="Thomas B.C."/>
            <person name="Singh A."/>
            <person name="Wilkins M.J."/>
            <person name="Karaoz U."/>
            <person name="Brodie E.L."/>
            <person name="Williams K.H."/>
            <person name="Hubbard S.S."/>
            <person name="Banfield J.F."/>
        </authorList>
    </citation>
    <scope>NUCLEOTIDE SEQUENCE [LARGE SCALE GENOMIC DNA]</scope>
</reference>
<dbReference type="Proteomes" id="UP000178222">
    <property type="component" value="Unassembled WGS sequence"/>
</dbReference>
<name>A0A1G2RX45_9BACT</name>
<accession>A0A1G2RX45</accession>
<evidence type="ECO:0000313" key="1">
    <source>
        <dbReference type="EMBL" id="OHA77407.1"/>
    </source>
</evidence>
<organism evidence="1 2">
    <name type="scientific">Candidatus Wildermuthbacteria bacterium RIFCSPLOWO2_02_FULL_47_9c</name>
    <dbReference type="NCBI Taxonomy" id="1802466"/>
    <lineage>
        <taxon>Bacteria</taxon>
        <taxon>Candidatus Wildermuthiibacteriota</taxon>
    </lineage>
</organism>
<protein>
    <submittedName>
        <fullName evidence="1">Uncharacterized protein</fullName>
    </submittedName>
</protein>
<dbReference type="AlphaFoldDB" id="A0A1G2RX45"/>
<proteinExistence type="predicted"/>
<comment type="caution">
    <text evidence="1">The sequence shown here is derived from an EMBL/GenBank/DDBJ whole genome shotgun (WGS) entry which is preliminary data.</text>
</comment>
<gene>
    <name evidence="1" type="ORF">A3J30_03515</name>
</gene>